<evidence type="ECO:0000313" key="3">
    <source>
        <dbReference type="Proteomes" id="UP000242164"/>
    </source>
</evidence>
<keyword evidence="1" id="KW-1133">Transmembrane helix</keyword>
<reference evidence="2 3" key="1">
    <citation type="submission" date="2016-08" db="EMBL/GenBank/DDBJ databases">
        <authorList>
            <person name="Loux V."/>
            <person name="Rue O."/>
        </authorList>
    </citation>
    <scope>NUCLEOTIDE SEQUENCE [LARGE SCALE GENOMIC DNA]</scope>
    <source>
        <strain evidence="2 3">AFSSA_08CEB44bac</strain>
    </source>
</reference>
<dbReference type="Proteomes" id="UP000242164">
    <property type="component" value="Unassembled WGS sequence"/>
</dbReference>
<keyword evidence="1" id="KW-0472">Membrane</keyword>
<sequence>MIDTFVHIYLSRFFDWIIETSLMASILVGIILCVKIVLKDRLTLRWQYVLWMIVVVRLLLP</sequence>
<dbReference type="AlphaFoldDB" id="A0AAX2CDF2"/>
<dbReference type="EMBL" id="FMIK01000018">
    <property type="protein sequence ID" value="SCL86453.1"/>
    <property type="molecule type" value="Genomic_DNA"/>
</dbReference>
<keyword evidence="1" id="KW-0812">Transmembrane</keyword>
<feature type="transmembrane region" description="Helical" evidence="1">
    <location>
        <begin position="16"/>
        <end position="38"/>
    </location>
</feature>
<evidence type="ECO:0000313" key="2">
    <source>
        <dbReference type="EMBL" id="SCL86453.1"/>
    </source>
</evidence>
<gene>
    <name evidence="2" type="ORF">BCB44BAC_00937</name>
</gene>
<evidence type="ECO:0000256" key="1">
    <source>
        <dbReference type="SAM" id="Phobius"/>
    </source>
</evidence>
<comment type="caution">
    <text evidence="2">The sequence shown here is derived from an EMBL/GenBank/DDBJ whole genome shotgun (WGS) entry which is preliminary data.</text>
</comment>
<proteinExistence type="predicted"/>
<protein>
    <submittedName>
        <fullName evidence="2">Beta-lactamase regulatory protein 1 methicillin resistance protein</fullName>
    </submittedName>
</protein>
<accession>A0AAX2CDF2</accession>
<name>A0AAX2CDF2_9BACI</name>
<organism evidence="2 3">
    <name type="scientific">Bacillus cytotoxicus</name>
    <dbReference type="NCBI Taxonomy" id="580165"/>
    <lineage>
        <taxon>Bacteria</taxon>
        <taxon>Bacillati</taxon>
        <taxon>Bacillota</taxon>
        <taxon>Bacilli</taxon>
        <taxon>Bacillales</taxon>
        <taxon>Bacillaceae</taxon>
        <taxon>Bacillus</taxon>
        <taxon>Bacillus cereus group</taxon>
    </lineage>
</organism>